<dbReference type="InterPro" id="IPR036514">
    <property type="entry name" value="SGNH_hydro_sf"/>
</dbReference>
<evidence type="ECO:0000313" key="4">
    <source>
        <dbReference type="Proteomes" id="UP000834106"/>
    </source>
</evidence>
<proteinExistence type="predicted"/>
<dbReference type="GO" id="GO:0016787">
    <property type="term" value="F:hydrolase activity"/>
    <property type="evidence" value="ECO:0007669"/>
    <property type="project" value="UniProtKB-KW"/>
</dbReference>
<keyword evidence="2" id="KW-1133">Transmembrane helix</keyword>
<keyword evidence="4" id="KW-1185">Reference proteome</keyword>
<dbReference type="AlphaFoldDB" id="A0AAD1ZCG9"/>
<dbReference type="InterPro" id="IPR051058">
    <property type="entry name" value="GDSL_Est/Lipase"/>
</dbReference>
<name>A0AAD1ZCG9_9LAMI</name>
<keyword evidence="2" id="KW-0472">Membrane</keyword>
<dbReference type="EMBL" id="OU503044">
    <property type="protein sequence ID" value="CAI9767296.1"/>
    <property type="molecule type" value="Genomic_DNA"/>
</dbReference>
<dbReference type="PANTHER" id="PTHR45648">
    <property type="entry name" value="GDSL LIPASE/ACYLHYDROLASE FAMILY PROTEIN (AFU_ORTHOLOGUE AFUA_4G14700)"/>
    <property type="match status" value="1"/>
</dbReference>
<evidence type="ECO:0000313" key="3">
    <source>
        <dbReference type="EMBL" id="CAI9767296.1"/>
    </source>
</evidence>
<evidence type="ECO:0000256" key="1">
    <source>
        <dbReference type="ARBA" id="ARBA00022801"/>
    </source>
</evidence>
<evidence type="ECO:0000256" key="2">
    <source>
        <dbReference type="SAM" id="Phobius"/>
    </source>
</evidence>
<dbReference type="Gene3D" id="3.40.50.1110">
    <property type="entry name" value="SGNH hydrolase"/>
    <property type="match status" value="1"/>
</dbReference>
<feature type="transmembrane region" description="Helical" evidence="2">
    <location>
        <begin position="6"/>
        <end position="23"/>
    </location>
</feature>
<keyword evidence="2" id="KW-0812">Transmembrane</keyword>
<organism evidence="3 4">
    <name type="scientific">Fraxinus pennsylvanica</name>
    <dbReference type="NCBI Taxonomy" id="56036"/>
    <lineage>
        <taxon>Eukaryota</taxon>
        <taxon>Viridiplantae</taxon>
        <taxon>Streptophyta</taxon>
        <taxon>Embryophyta</taxon>
        <taxon>Tracheophyta</taxon>
        <taxon>Spermatophyta</taxon>
        <taxon>Magnoliopsida</taxon>
        <taxon>eudicotyledons</taxon>
        <taxon>Gunneridae</taxon>
        <taxon>Pentapetalae</taxon>
        <taxon>asterids</taxon>
        <taxon>lamiids</taxon>
        <taxon>Lamiales</taxon>
        <taxon>Oleaceae</taxon>
        <taxon>Oleeae</taxon>
        <taxon>Fraxinus</taxon>
    </lineage>
</organism>
<reference evidence="3" key="1">
    <citation type="submission" date="2023-05" db="EMBL/GenBank/DDBJ databases">
        <authorList>
            <person name="Huff M."/>
        </authorList>
    </citation>
    <scope>NUCLEOTIDE SEQUENCE</scope>
</reference>
<accession>A0AAD1ZCG9</accession>
<dbReference type="Proteomes" id="UP000834106">
    <property type="component" value="Chromosome 9"/>
</dbReference>
<sequence length="116" mass="12967">MKWTALSLVIYMTIFAILISGHYNCKMLQFIFGDCISDVGNNNYLSESLARASLPWYCRFSNCLTLAVMVGYKMGFQRTPAFFDLSLTEEVILENGVNYASEGGGILNEIGSYFVS</sequence>
<gene>
    <name evidence="3" type="ORF">FPE_LOCUS14726</name>
</gene>
<keyword evidence="1" id="KW-0378">Hydrolase</keyword>
<protein>
    <submittedName>
        <fullName evidence="3">Uncharacterized protein</fullName>
    </submittedName>
</protein>
<dbReference type="PANTHER" id="PTHR45648:SF8">
    <property type="entry name" value="ZINC FINGER PROTEIN"/>
    <property type="match status" value="1"/>
</dbReference>